<evidence type="ECO:0000313" key="2">
    <source>
        <dbReference type="EMBL" id="EQD68868.1"/>
    </source>
</evidence>
<protein>
    <submittedName>
        <fullName evidence="2">Uncharacterized protein</fullName>
    </submittedName>
</protein>
<feature type="region of interest" description="Disordered" evidence="1">
    <location>
        <begin position="77"/>
        <end position="96"/>
    </location>
</feature>
<evidence type="ECO:0000256" key="1">
    <source>
        <dbReference type="SAM" id="MobiDB-lite"/>
    </source>
</evidence>
<proteinExistence type="predicted"/>
<dbReference type="AlphaFoldDB" id="T1BK27"/>
<reference evidence="2" key="2">
    <citation type="journal article" date="2014" name="ISME J.">
        <title>Microbial stratification in low pH oxic and suboxic macroscopic growths along an acid mine drainage.</title>
        <authorList>
            <person name="Mendez-Garcia C."/>
            <person name="Mesa V."/>
            <person name="Sprenger R.R."/>
            <person name="Richter M."/>
            <person name="Diez M.S."/>
            <person name="Solano J."/>
            <person name="Bargiela R."/>
            <person name="Golyshina O.V."/>
            <person name="Manteca A."/>
            <person name="Ramos J.L."/>
            <person name="Gallego J.R."/>
            <person name="Llorente I."/>
            <person name="Martins Dos Santos V.A."/>
            <person name="Jensen O.N."/>
            <person name="Pelaez A.I."/>
            <person name="Sanchez J."/>
            <person name="Ferrer M."/>
        </authorList>
    </citation>
    <scope>NUCLEOTIDE SEQUENCE</scope>
</reference>
<name>T1BK27_9ZZZZ</name>
<dbReference type="EMBL" id="AUZY01003522">
    <property type="protein sequence ID" value="EQD68868.1"/>
    <property type="molecule type" value="Genomic_DNA"/>
</dbReference>
<organism evidence="2">
    <name type="scientific">mine drainage metagenome</name>
    <dbReference type="NCBI Taxonomy" id="410659"/>
    <lineage>
        <taxon>unclassified sequences</taxon>
        <taxon>metagenomes</taxon>
        <taxon>ecological metagenomes</taxon>
    </lineage>
</organism>
<comment type="caution">
    <text evidence="2">The sequence shown here is derived from an EMBL/GenBank/DDBJ whole genome shotgun (WGS) entry which is preliminary data.</text>
</comment>
<gene>
    <name evidence="2" type="ORF">B1B_05559</name>
</gene>
<reference evidence="2" key="1">
    <citation type="submission" date="2013-08" db="EMBL/GenBank/DDBJ databases">
        <authorList>
            <person name="Mendez C."/>
            <person name="Richter M."/>
            <person name="Ferrer M."/>
            <person name="Sanchez J."/>
        </authorList>
    </citation>
    <scope>NUCLEOTIDE SEQUENCE</scope>
</reference>
<sequence length="96" mass="10614">EVAEAISARPCYKPPKRASEKIQARVAAGRLRGDDQIGLKVGQIMDRYQMAKHFTWDIHDTSFSFTRKTADIAAEADSGWDIHHPHLGPGRSDGGL</sequence>
<feature type="non-terminal residue" evidence="2">
    <location>
        <position position="1"/>
    </location>
</feature>
<accession>T1BK27</accession>